<dbReference type="InterPro" id="IPR003137">
    <property type="entry name" value="PA_domain"/>
</dbReference>
<evidence type="ECO:0000259" key="2">
    <source>
        <dbReference type="Pfam" id="PF02225"/>
    </source>
</evidence>
<dbReference type="AlphaFoldDB" id="A0A7I7QN26"/>
<dbReference type="Pfam" id="PF04389">
    <property type="entry name" value="Peptidase_M28"/>
    <property type="match status" value="1"/>
</dbReference>
<organism evidence="4 5">
    <name type="scientific">Mycolicibacterium sediminis</name>
    <dbReference type="NCBI Taxonomy" id="1286180"/>
    <lineage>
        <taxon>Bacteria</taxon>
        <taxon>Bacillati</taxon>
        <taxon>Actinomycetota</taxon>
        <taxon>Actinomycetes</taxon>
        <taxon>Mycobacteriales</taxon>
        <taxon>Mycobacteriaceae</taxon>
        <taxon>Mycolicibacterium</taxon>
    </lineage>
</organism>
<dbReference type="PANTHER" id="PTHR12147:SF26">
    <property type="entry name" value="PEPTIDASE M28 DOMAIN-CONTAINING PROTEIN"/>
    <property type="match status" value="1"/>
</dbReference>
<dbReference type="KEGG" id="msei:MSEDJ_18950"/>
<protein>
    <submittedName>
        <fullName evidence="4">Peptidase M28</fullName>
    </submittedName>
</protein>
<dbReference type="SUPFAM" id="SSF53187">
    <property type="entry name" value="Zn-dependent exopeptidases"/>
    <property type="match status" value="1"/>
</dbReference>
<feature type="signal peptide" evidence="1">
    <location>
        <begin position="1"/>
        <end position="26"/>
    </location>
</feature>
<dbReference type="SUPFAM" id="SSF52025">
    <property type="entry name" value="PA domain"/>
    <property type="match status" value="1"/>
</dbReference>
<dbReference type="Pfam" id="PF02225">
    <property type="entry name" value="PA"/>
    <property type="match status" value="1"/>
</dbReference>
<dbReference type="Gene3D" id="3.50.30.30">
    <property type="match status" value="1"/>
</dbReference>
<keyword evidence="1" id="KW-0732">Signal</keyword>
<accession>A0A7I7QN26</accession>
<feature type="domain" description="PA" evidence="2">
    <location>
        <begin position="136"/>
        <end position="206"/>
    </location>
</feature>
<dbReference type="PROSITE" id="PS51257">
    <property type="entry name" value="PROKAR_LIPOPROTEIN"/>
    <property type="match status" value="1"/>
</dbReference>
<gene>
    <name evidence="4" type="ORF">MSEDJ_18950</name>
</gene>
<proteinExistence type="predicted"/>
<evidence type="ECO:0000256" key="1">
    <source>
        <dbReference type="SAM" id="SignalP"/>
    </source>
</evidence>
<dbReference type="Gene3D" id="3.40.630.10">
    <property type="entry name" value="Zn peptidases"/>
    <property type="match status" value="1"/>
</dbReference>
<dbReference type="RefSeq" id="WP_163796642.1">
    <property type="nucleotide sequence ID" value="NZ_AP022588.1"/>
</dbReference>
<name>A0A7I7QN26_9MYCO</name>
<dbReference type="GO" id="GO:0008235">
    <property type="term" value="F:metalloexopeptidase activity"/>
    <property type="evidence" value="ECO:0007669"/>
    <property type="project" value="InterPro"/>
</dbReference>
<dbReference type="InterPro" id="IPR007484">
    <property type="entry name" value="Peptidase_M28"/>
</dbReference>
<keyword evidence="5" id="KW-1185">Reference proteome</keyword>
<dbReference type="InterPro" id="IPR046450">
    <property type="entry name" value="PA_dom_sf"/>
</dbReference>
<dbReference type="PANTHER" id="PTHR12147">
    <property type="entry name" value="METALLOPEPTIDASE M28 FAMILY MEMBER"/>
    <property type="match status" value="1"/>
</dbReference>
<evidence type="ECO:0000259" key="3">
    <source>
        <dbReference type="Pfam" id="PF04389"/>
    </source>
</evidence>
<sequence>MTRTVAGAVAAVAVVVLAACSAPEKAAEPVDLARDLAAKVTVDGMFGHLQRLSDIADEHGGSRADGTPGYDASVDYVAGVLRDNGFDVETADFDRVVLAAAGAPTLTVGGRSFPVDQASLLVPTPAGGLTAQTLRPEKSAGCTTADYGDVRVRGAIVVVDDADCSLVEKQNVATGEGAVGLLVVSDSGAPGLFTPGYYQQLKGPVAVIGSDADAALRRTSARVKLVLDAKSRTVTSRNVLAQTKTGDPHRVIVAGTNLDSAPRSPGLNADGSGVAAVLETAVRLGSSPDVTNAVRFAFWGAGEAGQEGSTKYLAGLGGDGEADLAMYLNADQIGSTNAGYFTYDGDQSGAPNPQVPAASVPAGSAGIERTLAGYLNLAGKRPADQPLGRSGDYAPFLAAGIPIGGITTGAAGRKTEVQARLWGGQAGQPFDPAYRTRRDTIANVDRDALGITGPAVAFVVGTYAASTDGPNGLPSRG</sequence>
<evidence type="ECO:0000313" key="5">
    <source>
        <dbReference type="Proteomes" id="UP000467193"/>
    </source>
</evidence>
<dbReference type="EMBL" id="AP022588">
    <property type="protein sequence ID" value="BBY27799.1"/>
    <property type="molecule type" value="Genomic_DNA"/>
</dbReference>
<feature type="chain" id="PRO_5029818321" evidence="1">
    <location>
        <begin position="27"/>
        <end position="477"/>
    </location>
</feature>
<evidence type="ECO:0000313" key="4">
    <source>
        <dbReference type="EMBL" id="BBY27799.1"/>
    </source>
</evidence>
<dbReference type="InterPro" id="IPR045175">
    <property type="entry name" value="M28_fam"/>
</dbReference>
<feature type="domain" description="Peptidase M28" evidence="3">
    <location>
        <begin position="238"/>
        <end position="457"/>
    </location>
</feature>
<reference evidence="4 5" key="1">
    <citation type="journal article" date="2019" name="Emerg. Microbes Infect.">
        <title>Comprehensive subspecies identification of 175 nontuberculous mycobacteria species based on 7547 genomic profiles.</title>
        <authorList>
            <person name="Matsumoto Y."/>
            <person name="Kinjo T."/>
            <person name="Motooka D."/>
            <person name="Nabeya D."/>
            <person name="Jung N."/>
            <person name="Uechi K."/>
            <person name="Horii T."/>
            <person name="Iida T."/>
            <person name="Fujita J."/>
            <person name="Nakamura S."/>
        </authorList>
    </citation>
    <scope>NUCLEOTIDE SEQUENCE [LARGE SCALE GENOMIC DNA]</scope>
    <source>
        <strain evidence="4 5">JCM 17899</strain>
    </source>
</reference>
<dbReference type="GO" id="GO:0006508">
    <property type="term" value="P:proteolysis"/>
    <property type="evidence" value="ECO:0007669"/>
    <property type="project" value="InterPro"/>
</dbReference>
<dbReference type="Proteomes" id="UP000467193">
    <property type="component" value="Chromosome"/>
</dbReference>